<sequence>MRQLVDEPLGYLLYRLVAVLRPHLAAELSPLGISVPEFVCMRMLSMTPGLTSADMARGTNVSAQAMNQVLNGLEERGVVTRPRPTSAGKAMPAKLTRQGQALLKQAESAAQLADQRALSGLAPAKQRRLKQLLVEVADTAAQVSPSRRSTSARQ</sequence>
<dbReference type="RefSeq" id="WP_067396909.1">
    <property type="nucleotide sequence ID" value="NZ_BCTA01000105.1"/>
</dbReference>
<evidence type="ECO:0000313" key="4">
    <source>
        <dbReference type="Proteomes" id="UP000069773"/>
    </source>
</evidence>
<evidence type="ECO:0000313" key="2">
    <source>
        <dbReference type="EMBL" id="GAT12925.1"/>
    </source>
</evidence>
<reference evidence="3" key="2">
    <citation type="submission" date="2020-07" db="EMBL/GenBank/DDBJ databases">
        <authorList>
            <person name="Pettersson B.M.F."/>
            <person name="Behra P.R.K."/>
            <person name="Ramesh M."/>
            <person name="Das S."/>
            <person name="Dasgupta S."/>
            <person name="Kirsebom L.A."/>
        </authorList>
    </citation>
    <scope>NUCLEOTIDE SEQUENCE</scope>
    <source>
        <strain evidence="3">DSM 44203</strain>
    </source>
</reference>
<dbReference type="AlphaFoldDB" id="A0AAW5SKA4"/>
<dbReference type="GO" id="GO:0006950">
    <property type="term" value="P:response to stress"/>
    <property type="evidence" value="ECO:0007669"/>
    <property type="project" value="TreeGrafter"/>
</dbReference>
<protein>
    <submittedName>
        <fullName evidence="2 3">Transcriptional regulator</fullName>
    </submittedName>
</protein>
<dbReference type="GO" id="GO:0003700">
    <property type="term" value="F:DNA-binding transcription factor activity"/>
    <property type="evidence" value="ECO:0007669"/>
    <property type="project" value="InterPro"/>
</dbReference>
<reference evidence="2 4" key="1">
    <citation type="journal article" date="2016" name="Genome Announc.">
        <title>Draft Genome Sequences of Five Rapidly Growing Mycobacterium Species, M. thermoresistibile, M. fortuitum subsp. acetamidolyticum, M. canariasense, M. brisbanense, and M. novocastrense.</title>
        <authorList>
            <person name="Katahira K."/>
            <person name="Ogura Y."/>
            <person name="Gotoh Y."/>
            <person name="Hayashi T."/>
        </authorList>
    </citation>
    <scope>NUCLEOTIDE SEQUENCE [LARGE SCALE GENOMIC DNA]</scope>
    <source>
        <strain evidence="2 4">JCM18114</strain>
    </source>
</reference>
<dbReference type="SMART" id="SM00347">
    <property type="entry name" value="HTH_MARR"/>
    <property type="match status" value="1"/>
</dbReference>
<organism evidence="3 5">
    <name type="scientific">Mycolicibacterium novocastrense</name>
    <name type="common">Mycobacterium novocastrense</name>
    <dbReference type="NCBI Taxonomy" id="59813"/>
    <lineage>
        <taxon>Bacteria</taxon>
        <taxon>Bacillati</taxon>
        <taxon>Actinomycetota</taxon>
        <taxon>Actinomycetes</taxon>
        <taxon>Mycobacteriales</taxon>
        <taxon>Mycobacteriaceae</taxon>
        <taxon>Mycolicibacterium</taxon>
    </lineage>
</organism>
<accession>A0AAW5SKA4</accession>
<dbReference type="EMBL" id="BCTA01000105">
    <property type="protein sequence ID" value="GAT12925.1"/>
    <property type="molecule type" value="Genomic_DNA"/>
</dbReference>
<dbReference type="PANTHER" id="PTHR33164:SF43">
    <property type="entry name" value="HTH-TYPE TRANSCRIPTIONAL REPRESSOR YETL"/>
    <property type="match status" value="1"/>
</dbReference>
<dbReference type="InterPro" id="IPR036388">
    <property type="entry name" value="WH-like_DNA-bd_sf"/>
</dbReference>
<dbReference type="Pfam" id="PF12802">
    <property type="entry name" value="MarR_2"/>
    <property type="match status" value="1"/>
</dbReference>
<feature type="domain" description="HTH marR-type" evidence="1">
    <location>
        <begin position="6"/>
        <end position="138"/>
    </location>
</feature>
<evidence type="ECO:0000259" key="1">
    <source>
        <dbReference type="PROSITE" id="PS50995"/>
    </source>
</evidence>
<comment type="caution">
    <text evidence="3">The sequence shown here is derived from an EMBL/GenBank/DDBJ whole genome shotgun (WGS) entry which is preliminary data.</text>
</comment>
<proteinExistence type="predicted"/>
<keyword evidence="4" id="KW-1185">Reference proteome</keyword>
<dbReference type="EMBL" id="JACKTI010000038">
    <property type="protein sequence ID" value="MCV7024416.1"/>
    <property type="molecule type" value="Genomic_DNA"/>
</dbReference>
<dbReference type="InterPro" id="IPR039422">
    <property type="entry name" value="MarR/SlyA-like"/>
</dbReference>
<gene>
    <name evidence="3" type="ORF">H7I77_13850</name>
    <name evidence="2" type="ORF">RMCN_6058</name>
</gene>
<dbReference type="InterPro" id="IPR036390">
    <property type="entry name" value="WH_DNA-bd_sf"/>
</dbReference>
<dbReference type="PROSITE" id="PS50995">
    <property type="entry name" value="HTH_MARR_2"/>
    <property type="match status" value="1"/>
</dbReference>
<dbReference type="PANTHER" id="PTHR33164">
    <property type="entry name" value="TRANSCRIPTIONAL REGULATOR, MARR FAMILY"/>
    <property type="match status" value="1"/>
</dbReference>
<evidence type="ECO:0000313" key="5">
    <source>
        <dbReference type="Proteomes" id="UP001207528"/>
    </source>
</evidence>
<dbReference type="SUPFAM" id="SSF46785">
    <property type="entry name" value="Winged helix' DNA-binding domain"/>
    <property type="match status" value="1"/>
</dbReference>
<dbReference type="Gene3D" id="1.10.10.10">
    <property type="entry name" value="Winged helix-like DNA-binding domain superfamily/Winged helix DNA-binding domain"/>
    <property type="match status" value="1"/>
</dbReference>
<reference evidence="3" key="3">
    <citation type="journal article" date="2022" name="BMC Genomics">
        <title>Comparative genome analysis of mycobacteria focusing on tRNA and non-coding RNA.</title>
        <authorList>
            <person name="Behra P.R.K."/>
            <person name="Pettersson B.M.F."/>
            <person name="Ramesh M."/>
            <person name="Das S."/>
            <person name="Dasgupta S."/>
            <person name="Kirsebom L.A."/>
        </authorList>
    </citation>
    <scope>NUCLEOTIDE SEQUENCE</scope>
    <source>
        <strain evidence="3">DSM 44203</strain>
    </source>
</reference>
<dbReference type="Proteomes" id="UP000069773">
    <property type="component" value="Unassembled WGS sequence"/>
</dbReference>
<name>A0AAW5SKA4_MYCNV</name>
<dbReference type="InterPro" id="IPR000835">
    <property type="entry name" value="HTH_MarR-typ"/>
</dbReference>
<evidence type="ECO:0000313" key="3">
    <source>
        <dbReference type="EMBL" id="MCV7024416.1"/>
    </source>
</evidence>
<dbReference type="Proteomes" id="UP001207528">
    <property type="component" value="Unassembled WGS sequence"/>
</dbReference>